<gene>
    <name evidence="9" type="ORF">FPOA_05440</name>
</gene>
<evidence type="ECO:0000256" key="1">
    <source>
        <dbReference type="ARBA" id="ARBA00004141"/>
    </source>
</evidence>
<feature type="domain" description="Rhodopsin" evidence="8">
    <location>
        <begin position="36"/>
        <end position="272"/>
    </location>
</feature>
<protein>
    <recommendedName>
        <fullName evidence="8">Rhodopsin domain-containing protein</fullName>
    </recommendedName>
</protein>
<feature type="transmembrane region" description="Helical" evidence="7">
    <location>
        <begin position="94"/>
        <end position="118"/>
    </location>
</feature>
<accession>A0A1B8AWY5</accession>
<dbReference type="InterPro" id="IPR049326">
    <property type="entry name" value="Rhodopsin_dom_fungi"/>
</dbReference>
<dbReference type="STRING" id="36050.A0A1B8AWY5"/>
<dbReference type="GO" id="GO:0016020">
    <property type="term" value="C:membrane"/>
    <property type="evidence" value="ECO:0007669"/>
    <property type="project" value="UniProtKB-SubCell"/>
</dbReference>
<evidence type="ECO:0000256" key="3">
    <source>
        <dbReference type="ARBA" id="ARBA00022989"/>
    </source>
</evidence>
<evidence type="ECO:0000256" key="5">
    <source>
        <dbReference type="ARBA" id="ARBA00038359"/>
    </source>
</evidence>
<comment type="subcellular location">
    <subcellularLocation>
        <location evidence="1">Membrane</location>
        <topology evidence="1">Multi-pass membrane protein</topology>
    </subcellularLocation>
</comment>
<keyword evidence="4 7" id="KW-0472">Membrane</keyword>
<feature type="transmembrane region" description="Helical" evidence="7">
    <location>
        <begin position="130"/>
        <end position="156"/>
    </location>
</feature>
<dbReference type="InterPro" id="IPR052337">
    <property type="entry name" value="SAT4-like"/>
</dbReference>
<dbReference type="Proteomes" id="UP000091967">
    <property type="component" value="Unassembled WGS sequence"/>
</dbReference>
<comment type="similarity">
    <text evidence="5">Belongs to the SAT4 family.</text>
</comment>
<feature type="transmembrane region" description="Helical" evidence="7">
    <location>
        <begin position="176"/>
        <end position="198"/>
    </location>
</feature>
<evidence type="ECO:0000259" key="8">
    <source>
        <dbReference type="Pfam" id="PF20684"/>
    </source>
</evidence>
<name>A0A1B8AWY5_FUSPO</name>
<dbReference type="PANTHER" id="PTHR33048">
    <property type="entry name" value="PTH11-LIKE INTEGRAL MEMBRANE PROTEIN (AFU_ORTHOLOGUE AFUA_5G11245)"/>
    <property type="match status" value="1"/>
</dbReference>
<evidence type="ECO:0000256" key="4">
    <source>
        <dbReference type="ARBA" id="ARBA00023136"/>
    </source>
</evidence>
<feature type="transmembrane region" description="Helical" evidence="7">
    <location>
        <begin position="52"/>
        <end position="74"/>
    </location>
</feature>
<organism evidence="9 10">
    <name type="scientific">Fusarium poae</name>
    <dbReference type="NCBI Taxonomy" id="36050"/>
    <lineage>
        <taxon>Eukaryota</taxon>
        <taxon>Fungi</taxon>
        <taxon>Dikarya</taxon>
        <taxon>Ascomycota</taxon>
        <taxon>Pezizomycotina</taxon>
        <taxon>Sordariomycetes</taxon>
        <taxon>Hypocreomycetidae</taxon>
        <taxon>Hypocreales</taxon>
        <taxon>Nectriaceae</taxon>
        <taxon>Fusarium</taxon>
    </lineage>
</organism>
<evidence type="ECO:0000313" key="10">
    <source>
        <dbReference type="Proteomes" id="UP000091967"/>
    </source>
</evidence>
<dbReference type="PANTHER" id="PTHR33048:SF15">
    <property type="entry name" value="INTEGRAL MEMBRANE PROTEIN"/>
    <property type="match status" value="1"/>
</dbReference>
<feature type="region of interest" description="Disordered" evidence="6">
    <location>
        <begin position="344"/>
        <end position="364"/>
    </location>
</feature>
<feature type="compositionally biased region" description="Basic and acidic residues" evidence="6">
    <location>
        <begin position="351"/>
        <end position="364"/>
    </location>
</feature>
<proteinExistence type="inferred from homology"/>
<dbReference type="OMA" id="RIIAWGT"/>
<keyword evidence="3 7" id="KW-1133">Transmembrane helix</keyword>
<dbReference type="Pfam" id="PF20684">
    <property type="entry name" value="Fung_rhodopsin"/>
    <property type="match status" value="1"/>
</dbReference>
<dbReference type="EMBL" id="LYXU01000002">
    <property type="protein sequence ID" value="OBS24904.1"/>
    <property type="molecule type" value="Genomic_DNA"/>
</dbReference>
<evidence type="ECO:0000256" key="6">
    <source>
        <dbReference type="SAM" id="MobiDB-lite"/>
    </source>
</evidence>
<feature type="transmembrane region" description="Helical" evidence="7">
    <location>
        <begin position="210"/>
        <end position="228"/>
    </location>
</feature>
<feature type="transmembrane region" description="Helical" evidence="7">
    <location>
        <begin position="240"/>
        <end position="264"/>
    </location>
</feature>
<keyword evidence="10" id="KW-1185">Reference proteome</keyword>
<dbReference type="OrthoDB" id="9976870at2759"/>
<evidence type="ECO:0000313" key="9">
    <source>
        <dbReference type="EMBL" id="OBS24904.1"/>
    </source>
</evidence>
<dbReference type="AlphaFoldDB" id="A0A1B8AWY5"/>
<evidence type="ECO:0000256" key="2">
    <source>
        <dbReference type="ARBA" id="ARBA00022692"/>
    </source>
</evidence>
<sequence length="364" mass="40306">MAIDPSATSVKPTGLGQTLLGLTIFFLIPTSIVVILRCFTRVKYRLFGIDDGLMLVGWMLHVTFSSMAIKTIYTGLGTKDEYLNDYLQGITRKWLWIGQVVYSFSLIPLKSSICFTLLRIAVARSHRIIAWGTLVFTVISTGAATLTLFIVCSPLATGMSEEDIALCPSKTILVGYVVSASAVIIDWICALLPVFMLYKSNMKKATKISVSIILGLAALASLCTIIRFPYVRYYTVPSNYLYNVTNIVIWSVVESGIGIVAGSLPSLRKLVSNRFHFDSSKGSSPSHITPFSGENRAVITASSAPAIRRTHDHRVQAGRDWEELDDGSSSKNIYVQVHLEMQTMERPTTPRSHESRDDLVYRMT</sequence>
<keyword evidence="2 7" id="KW-0812">Transmembrane</keyword>
<feature type="transmembrane region" description="Helical" evidence="7">
    <location>
        <begin position="20"/>
        <end position="40"/>
    </location>
</feature>
<reference evidence="9 10" key="1">
    <citation type="submission" date="2016-06" db="EMBL/GenBank/DDBJ databases">
        <title>Living apart together: crosstalk between the core and supernumerary genomes in a fungal plant pathogen.</title>
        <authorList>
            <person name="Vanheule A."/>
            <person name="Audenaert K."/>
            <person name="Warris S."/>
            <person name="Van De Geest H."/>
            <person name="Schijlen E."/>
            <person name="Hofte M."/>
            <person name="De Saeger S."/>
            <person name="Haesaert G."/>
            <person name="Waalwijk C."/>
            <person name="Van Der Lee T."/>
        </authorList>
    </citation>
    <scope>NUCLEOTIDE SEQUENCE [LARGE SCALE GENOMIC DNA]</scope>
    <source>
        <strain evidence="9 10">2516</strain>
    </source>
</reference>
<comment type="caution">
    <text evidence="9">The sequence shown here is derived from an EMBL/GenBank/DDBJ whole genome shotgun (WGS) entry which is preliminary data.</text>
</comment>
<evidence type="ECO:0000256" key="7">
    <source>
        <dbReference type="SAM" id="Phobius"/>
    </source>
</evidence>